<dbReference type="SMART" id="SM00382">
    <property type="entry name" value="AAA"/>
    <property type="match status" value="1"/>
</dbReference>
<dbReference type="Pfam" id="PF03412">
    <property type="entry name" value="Peptidase_C39"/>
    <property type="match status" value="1"/>
</dbReference>
<gene>
    <name evidence="12" type="ORF">QO016_003741</name>
</gene>
<evidence type="ECO:0000256" key="7">
    <source>
        <dbReference type="ARBA" id="ARBA00023136"/>
    </source>
</evidence>
<dbReference type="PROSITE" id="PS50990">
    <property type="entry name" value="PEPTIDASE_C39"/>
    <property type="match status" value="1"/>
</dbReference>
<evidence type="ECO:0000313" key="13">
    <source>
        <dbReference type="Proteomes" id="UP001236369"/>
    </source>
</evidence>
<dbReference type="Gene3D" id="3.90.70.10">
    <property type="entry name" value="Cysteine proteinases"/>
    <property type="match status" value="1"/>
</dbReference>
<keyword evidence="2" id="KW-0813">Transport</keyword>
<evidence type="ECO:0000256" key="2">
    <source>
        <dbReference type="ARBA" id="ARBA00022448"/>
    </source>
</evidence>
<evidence type="ECO:0000259" key="9">
    <source>
        <dbReference type="PROSITE" id="PS50893"/>
    </source>
</evidence>
<dbReference type="InterPro" id="IPR003593">
    <property type="entry name" value="AAA+_ATPase"/>
</dbReference>
<organism evidence="12 13">
    <name type="scientific">Methylobacterium persicinum</name>
    <dbReference type="NCBI Taxonomy" id="374426"/>
    <lineage>
        <taxon>Bacteria</taxon>
        <taxon>Pseudomonadati</taxon>
        <taxon>Pseudomonadota</taxon>
        <taxon>Alphaproteobacteria</taxon>
        <taxon>Hyphomicrobiales</taxon>
        <taxon>Methylobacteriaceae</taxon>
        <taxon>Methylobacterium</taxon>
    </lineage>
</organism>
<keyword evidence="6 8" id="KW-1133">Transmembrane helix</keyword>
<dbReference type="InterPro" id="IPR011527">
    <property type="entry name" value="ABC1_TM_dom"/>
</dbReference>
<dbReference type="PANTHER" id="PTHR24221:SF606">
    <property type="entry name" value="COLICIN V SECRETION-PROCESSING ATP-BINDING PROTEIN"/>
    <property type="match status" value="1"/>
</dbReference>
<evidence type="ECO:0000259" key="11">
    <source>
        <dbReference type="PROSITE" id="PS50990"/>
    </source>
</evidence>
<comment type="subcellular location">
    <subcellularLocation>
        <location evidence="1">Cell membrane</location>
        <topology evidence="1">Multi-pass membrane protein</topology>
    </subcellularLocation>
</comment>
<proteinExistence type="predicted"/>
<feature type="transmembrane region" description="Helical" evidence="8">
    <location>
        <begin position="203"/>
        <end position="221"/>
    </location>
</feature>
<feature type="transmembrane region" description="Helical" evidence="8">
    <location>
        <begin position="277"/>
        <end position="295"/>
    </location>
</feature>
<dbReference type="InterPro" id="IPR027417">
    <property type="entry name" value="P-loop_NTPase"/>
</dbReference>
<dbReference type="CDD" id="cd03225">
    <property type="entry name" value="ABC_cobalt_CbiO_domain1"/>
    <property type="match status" value="1"/>
</dbReference>
<comment type="caution">
    <text evidence="12">The sequence shown here is derived from an EMBL/GenBank/DDBJ whole genome shotgun (WGS) entry which is preliminary data.</text>
</comment>
<dbReference type="Pfam" id="PF00005">
    <property type="entry name" value="ABC_tran"/>
    <property type="match status" value="1"/>
</dbReference>
<evidence type="ECO:0000256" key="4">
    <source>
        <dbReference type="ARBA" id="ARBA00022741"/>
    </source>
</evidence>
<dbReference type="SUPFAM" id="SSF52540">
    <property type="entry name" value="P-loop containing nucleoside triphosphate hydrolases"/>
    <property type="match status" value="1"/>
</dbReference>
<dbReference type="Gene3D" id="1.20.1560.10">
    <property type="entry name" value="ABC transporter type 1, transmembrane domain"/>
    <property type="match status" value="1"/>
</dbReference>
<dbReference type="PROSITE" id="PS50929">
    <property type="entry name" value="ABC_TM1F"/>
    <property type="match status" value="1"/>
</dbReference>
<keyword evidence="7 8" id="KW-0472">Membrane</keyword>
<dbReference type="InterPro" id="IPR005074">
    <property type="entry name" value="Peptidase_C39"/>
</dbReference>
<feature type="domain" description="Peptidase C39" evidence="11">
    <location>
        <begin position="16"/>
        <end position="136"/>
    </location>
</feature>
<dbReference type="PROSITE" id="PS50893">
    <property type="entry name" value="ABC_TRANSPORTER_2"/>
    <property type="match status" value="1"/>
</dbReference>
<name>A0ABU0HPK9_9HYPH</name>
<feature type="transmembrane region" description="Helical" evidence="8">
    <location>
        <begin position="167"/>
        <end position="188"/>
    </location>
</feature>
<keyword evidence="3 8" id="KW-0812">Transmembrane</keyword>
<dbReference type="InterPro" id="IPR039421">
    <property type="entry name" value="Type_1_exporter"/>
</dbReference>
<feature type="transmembrane region" description="Helical" evidence="8">
    <location>
        <begin position="422"/>
        <end position="447"/>
    </location>
</feature>
<evidence type="ECO:0000313" key="12">
    <source>
        <dbReference type="EMBL" id="MDQ0444231.1"/>
    </source>
</evidence>
<dbReference type="CDD" id="cd18567">
    <property type="entry name" value="ABC_6TM_CvaB_RaxB_like"/>
    <property type="match status" value="1"/>
</dbReference>
<dbReference type="EMBL" id="JAUSVV010000010">
    <property type="protein sequence ID" value="MDQ0444231.1"/>
    <property type="molecule type" value="Genomic_DNA"/>
</dbReference>
<dbReference type="GO" id="GO:0005524">
    <property type="term" value="F:ATP binding"/>
    <property type="evidence" value="ECO:0007669"/>
    <property type="project" value="UniProtKB-KW"/>
</dbReference>
<evidence type="ECO:0000256" key="6">
    <source>
        <dbReference type="ARBA" id="ARBA00022989"/>
    </source>
</evidence>
<dbReference type="Proteomes" id="UP001236369">
    <property type="component" value="Unassembled WGS sequence"/>
</dbReference>
<evidence type="ECO:0000256" key="3">
    <source>
        <dbReference type="ARBA" id="ARBA00022692"/>
    </source>
</evidence>
<feature type="transmembrane region" description="Helical" evidence="8">
    <location>
        <begin position="301"/>
        <end position="320"/>
    </location>
</feature>
<feature type="domain" description="ABC transmembrane type-1" evidence="10">
    <location>
        <begin position="169"/>
        <end position="447"/>
    </location>
</feature>
<evidence type="ECO:0000256" key="8">
    <source>
        <dbReference type="SAM" id="Phobius"/>
    </source>
</evidence>
<dbReference type="Gene3D" id="3.40.50.300">
    <property type="entry name" value="P-loop containing nucleotide triphosphate hydrolases"/>
    <property type="match status" value="1"/>
</dbReference>
<keyword evidence="5 12" id="KW-0067">ATP-binding</keyword>
<keyword evidence="4" id="KW-0547">Nucleotide-binding</keyword>
<reference evidence="12 13" key="1">
    <citation type="submission" date="2023-07" db="EMBL/GenBank/DDBJ databases">
        <title>Genomic Encyclopedia of Type Strains, Phase IV (KMG-IV): sequencing the most valuable type-strain genomes for metagenomic binning, comparative biology and taxonomic classification.</title>
        <authorList>
            <person name="Goeker M."/>
        </authorList>
    </citation>
    <scope>NUCLEOTIDE SEQUENCE [LARGE SCALE GENOMIC DNA]</scope>
    <source>
        <strain evidence="12 13">DSM 19562</strain>
    </source>
</reference>
<dbReference type="Pfam" id="PF00664">
    <property type="entry name" value="ABC_membrane"/>
    <property type="match status" value="1"/>
</dbReference>
<accession>A0ABU0HPK9</accession>
<evidence type="ECO:0000256" key="1">
    <source>
        <dbReference type="ARBA" id="ARBA00004651"/>
    </source>
</evidence>
<sequence length="706" mass="77351">MFASRLHTRAVRPVLQSETMECGLACLAMVANAHRHDLDLPYLRALFPPSRRGMTFAEIVEVAGQIGLDAQGLAVSQVEELAGLKGPSILHWNGNHFVVLEKVVRGTYHVHDPAFGPRLYAREDMERYFAGVALEFEPRIDFKAVRASRKSLFWSVYRSCRGIEHTVGLIAVMSLAATLFALATPVFLQTAIDTVIPQYDLDLLTVVIVGLLLFTAFEAVSRWLRDLVTLRAATMFEIHFTRNIIGHALRLPLGFFESRHPGDFVTRLTSVDQIKTFLVTGFVSSIADGIMSVLLVGMMYYYAPAMAGVSVLTLVVAVLVRFATYPEIARATTLSLESRSEEQARLLDGLKQIAGLKASNTGGFFALKWLESFTRFANFGYRSKKLSIDADLYLHLIFALGTVATLYMGVTDVMKSTLSVGVLYAFFALRAAFFTTMNALIMSFLQLSVMRVHFGRLDDVLDETPEPASEGVHIARVIRHSVALEGLAVQFAANDAPLIAEVNLTIDIARHETLAIIGPSGCGKSSLLRILASLHPVRRGRLLVDGRPIDAFGVHEYRANIGCVFADDQLFAGTVAENVALYSPDISQAQIEAALDQVGLLDAVHGLPQGFATLLSAESPLLSTGQRRRLILARALCRRPRLLLLDEVTANLDPASEAELVQALLRFPAAKVFVTHSRHVLPYADRVLTVHGGTLVETRPGTAEAA</sequence>
<protein>
    <submittedName>
        <fullName evidence="12">ATP-binding cassette subfamily B protein RaxB</fullName>
    </submittedName>
</protein>
<dbReference type="InterPro" id="IPR003439">
    <property type="entry name" value="ABC_transporter-like_ATP-bd"/>
</dbReference>
<dbReference type="SUPFAM" id="SSF90123">
    <property type="entry name" value="ABC transporter transmembrane region"/>
    <property type="match status" value="1"/>
</dbReference>
<keyword evidence="13" id="KW-1185">Reference proteome</keyword>
<dbReference type="PANTHER" id="PTHR24221">
    <property type="entry name" value="ATP-BINDING CASSETTE SUB-FAMILY B"/>
    <property type="match status" value="1"/>
</dbReference>
<evidence type="ECO:0000259" key="10">
    <source>
        <dbReference type="PROSITE" id="PS50929"/>
    </source>
</evidence>
<feature type="transmembrane region" description="Helical" evidence="8">
    <location>
        <begin position="392"/>
        <end position="410"/>
    </location>
</feature>
<dbReference type="InterPro" id="IPR036640">
    <property type="entry name" value="ABC1_TM_sf"/>
</dbReference>
<evidence type="ECO:0000256" key="5">
    <source>
        <dbReference type="ARBA" id="ARBA00022840"/>
    </source>
</evidence>
<feature type="domain" description="ABC transporter" evidence="9">
    <location>
        <begin position="482"/>
        <end position="705"/>
    </location>
</feature>
<dbReference type="InterPro" id="IPR015856">
    <property type="entry name" value="ABC_transpr_CbiO/EcfA_su"/>
</dbReference>
<dbReference type="RefSeq" id="WP_238250599.1">
    <property type="nucleotide sequence ID" value="NZ_BPQX01000043.1"/>
</dbReference>